<proteinExistence type="inferred from homology"/>
<dbReference type="EMBL" id="FWZX01000024">
    <property type="protein sequence ID" value="SMF62579.1"/>
    <property type="molecule type" value="Genomic_DNA"/>
</dbReference>
<protein>
    <recommendedName>
        <fullName evidence="4">Pseudouridine synthase</fullName>
        <ecNumber evidence="4">5.4.99.-</ecNumber>
    </recommendedName>
</protein>
<dbReference type="InterPro" id="IPR050343">
    <property type="entry name" value="RsuA_PseudoU_synthase"/>
</dbReference>
<evidence type="ECO:0000313" key="7">
    <source>
        <dbReference type="EMBL" id="SMF62579.1"/>
    </source>
</evidence>
<dbReference type="InterPro" id="IPR020094">
    <property type="entry name" value="TruA/RsuA/RluB/E/F_N"/>
</dbReference>
<feature type="compositionally biased region" description="Basic residues" evidence="5">
    <location>
        <begin position="147"/>
        <end position="182"/>
    </location>
</feature>
<dbReference type="GO" id="GO:0006364">
    <property type="term" value="P:rRNA processing"/>
    <property type="evidence" value="ECO:0007669"/>
    <property type="project" value="UniProtKB-ARBA"/>
</dbReference>
<evidence type="ECO:0000256" key="1">
    <source>
        <dbReference type="ARBA" id="ARBA00008348"/>
    </source>
</evidence>
<name>A0A1Y6CFR0_9PROT</name>
<sequence>MPIGRLDMNSEGLLLLTNDGALKRRLELPATGWVRRYRVRVFGRVEEAVLAQLADGLVVEGVAYGPIRARLDSQRGDNAWLTMALTEGKNREIRRVCEHLGYRVNRLIRLAYGPFQLGGLPRGALEEVPARMLAEQLGSTAGGVRTPAKRKVGTAKAKPPKPRPGHRKAAAARKASGRKPAARGKGAGDADRRR</sequence>
<dbReference type="GO" id="GO:0003723">
    <property type="term" value="F:RNA binding"/>
    <property type="evidence" value="ECO:0007669"/>
    <property type="project" value="UniProtKB-KW"/>
</dbReference>
<accession>A0A1Y6CFR0</accession>
<reference evidence="7 8" key="1">
    <citation type="submission" date="2017-04" db="EMBL/GenBank/DDBJ databases">
        <authorList>
            <person name="Afonso C.L."/>
            <person name="Miller P.J."/>
            <person name="Scott M.A."/>
            <person name="Spackman E."/>
            <person name="Goraichik I."/>
            <person name="Dimitrov K.M."/>
            <person name="Suarez D.L."/>
            <person name="Swayne D.E."/>
        </authorList>
    </citation>
    <scope>NUCLEOTIDE SEQUENCE [LARGE SCALE GENOMIC DNA]</scope>
    <source>
        <strain evidence="7 8">USBA 355</strain>
    </source>
</reference>
<gene>
    <name evidence="7" type="ORF">SAMN05428998_12430</name>
</gene>
<dbReference type="SUPFAM" id="SSF55120">
    <property type="entry name" value="Pseudouridine synthase"/>
    <property type="match status" value="1"/>
</dbReference>
<feature type="domain" description="Pseudouridine synthase RsuA/RluA-like" evidence="6">
    <location>
        <begin position="2"/>
        <end position="99"/>
    </location>
</feature>
<evidence type="ECO:0000256" key="5">
    <source>
        <dbReference type="SAM" id="MobiDB-lite"/>
    </source>
</evidence>
<dbReference type="PANTHER" id="PTHR47683">
    <property type="entry name" value="PSEUDOURIDINE SYNTHASE FAMILY PROTEIN-RELATED"/>
    <property type="match status" value="1"/>
</dbReference>
<keyword evidence="2" id="KW-0694">RNA-binding</keyword>
<evidence type="ECO:0000313" key="8">
    <source>
        <dbReference type="Proteomes" id="UP000192917"/>
    </source>
</evidence>
<evidence type="ECO:0000256" key="4">
    <source>
        <dbReference type="RuleBase" id="RU003887"/>
    </source>
</evidence>
<dbReference type="InterPro" id="IPR018496">
    <property type="entry name" value="PsdUridine_synth_RsuA/RluB_CS"/>
</dbReference>
<feature type="region of interest" description="Disordered" evidence="5">
    <location>
        <begin position="138"/>
        <end position="194"/>
    </location>
</feature>
<evidence type="ECO:0000259" key="6">
    <source>
        <dbReference type="Pfam" id="PF00849"/>
    </source>
</evidence>
<dbReference type="PROSITE" id="PS01149">
    <property type="entry name" value="PSI_RSU"/>
    <property type="match status" value="1"/>
</dbReference>
<dbReference type="GO" id="GO:0140098">
    <property type="term" value="F:catalytic activity, acting on RNA"/>
    <property type="evidence" value="ECO:0007669"/>
    <property type="project" value="UniProtKB-ARBA"/>
</dbReference>
<evidence type="ECO:0000256" key="3">
    <source>
        <dbReference type="ARBA" id="ARBA00023235"/>
    </source>
</evidence>
<dbReference type="EC" id="5.4.99.-" evidence="4"/>
<dbReference type="InterPro" id="IPR006145">
    <property type="entry name" value="PsdUridine_synth_RsuA/RluA"/>
</dbReference>
<dbReference type="Gene3D" id="3.30.70.580">
    <property type="entry name" value="Pseudouridine synthase I, catalytic domain, N-terminal subdomain"/>
    <property type="match status" value="1"/>
</dbReference>
<keyword evidence="3 4" id="KW-0413">Isomerase</keyword>
<dbReference type="Gene3D" id="3.30.70.1560">
    <property type="entry name" value="Alpha-L RNA-binding motif"/>
    <property type="match status" value="1"/>
</dbReference>
<keyword evidence="8" id="KW-1185">Reference proteome</keyword>
<dbReference type="AlphaFoldDB" id="A0A1Y6CFR0"/>
<dbReference type="GO" id="GO:0009982">
    <property type="term" value="F:pseudouridine synthase activity"/>
    <property type="evidence" value="ECO:0007669"/>
    <property type="project" value="InterPro"/>
</dbReference>
<dbReference type="Proteomes" id="UP000192917">
    <property type="component" value="Unassembled WGS sequence"/>
</dbReference>
<organism evidence="7 8">
    <name type="scientific">Tistlia consotensis USBA 355</name>
    <dbReference type="NCBI Taxonomy" id="560819"/>
    <lineage>
        <taxon>Bacteria</taxon>
        <taxon>Pseudomonadati</taxon>
        <taxon>Pseudomonadota</taxon>
        <taxon>Alphaproteobacteria</taxon>
        <taxon>Rhodospirillales</taxon>
        <taxon>Rhodovibrionaceae</taxon>
        <taxon>Tistlia</taxon>
    </lineage>
</organism>
<dbReference type="InterPro" id="IPR020103">
    <property type="entry name" value="PsdUridine_synth_cat_dom_sf"/>
</dbReference>
<dbReference type="InterPro" id="IPR042092">
    <property type="entry name" value="PsdUridine_s_RsuA/RluB/E/F_cat"/>
</dbReference>
<dbReference type="PANTHER" id="PTHR47683:SF3">
    <property type="entry name" value="RIBOSOMAL LARGE SUBUNIT PSEUDOURIDINE SYNTHASE B"/>
    <property type="match status" value="1"/>
</dbReference>
<dbReference type="STRING" id="560819.SAMN05428998_12430"/>
<dbReference type="NCBIfam" id="TIGR00093">
    <property type="entry name" value="pseudouridine synthase"/>
    <property type="match status" value="1"/>
</dbReference>
<comment type="similarity">
    <text evidence="1 4">Belongs to the pseudouridine synthase RsuA family.</text>
</comment>
<evidence type="ECO:0000256" key="2">
    <source>
        <dbReference type="ARBA" id="ARBA00022884"/>
    </source>
</evidence>
<dbReference type="Pfam" id="PF00849">
    <property type="entry name" value="PseudoU_synth_2"/>
    <property type="match status" value="1"/>
</dbReference>
<dbReference type="InterPro" id="IPR000748">
    <property type="entry name" value="PsdUridine_synth_RsuA/RluB/E/F"/>
</dbReference>
<dbReference type="GO" id="GO:0001522">
    <property type="term" value="P:pseudouridine synthesis"/>
    <property type="evidence" value="ECO:0007669"/>
    <property type="project" value="InterPro"/>
</dbReference>